<dbReference type="PANTHER" id="PTHR30349">
    <property type="entry name" value="PHAGE INTEGRASE-RELATED"/>
    <property type="match status" value="1"/>
</dbReference>
<dbReference type="InterPro" id="IPR002104">
    <property type="entry name" value="Integrase_catalytic"/>
</dbReference>
<evidence type="ECO:0000259" key="6">
    <source>
        <dbReference type="PROSITE" id="PS51900"/>
    </source>
</evidence>
<evidence type="ECO:0000259" key="5">
    <source>
        <dbReference type="PROSITE" id="PS51898"/>
    </source>
</evidence>
<comment type="caution">
    <text evidence="7">The sequence shown here is derived from an EMBL/GenBank/DDBJ whole genome shotgun (WGS) entry which is preliminary data.</text>
</comment>
<sequence>MDDSNRIHINNLPLNKNISDLMKPTLNKIDLVQQFLNNPSYTSDLESFIDDNERQKQYLYKNFTDEMMMYTFVHKPSHIQEEYNKKEETKKEYIRDLLQFYGMLVSHEEFFKEDVVDFTEGSLLKNLDRRHVRRYQEWLKNEAPLRNRKIGYSIATMARKIVVIKSFLKWLHEVEYIKIPLHMAFLNNEVRMKDRPDRDLSYVEAKALIDYYQNHPFNHALLTLLATTGLRIQEIAQGRWCDLYYDSGIGEYYFRVQGKRDEIRHALIKKLVFERLQTLRVRRRLSPHLDPTDKTPLFTTNRGKAYDFRDLSKYVTNIIKQTNFDFIKYKQGNVTPHWFRHYFAQEAHRSGAPLLFIQNTLGHKKVTTTEIYLKEIMKKENDAAQYIDEKKY</sequence>
<evidence type="ECO:0000256" key="4">
    <source>
        <dbReference type="PROSITE-ProRule" id="PRU01248"/>
    </source>
</evidence>
<organism evidence="7 8">
    <name type="scientific">Neobacillus pocheonensis</name>
    <dbReference type="NCBI Taxonomy" id="363869"/>
    <lineage>
        <taxon>Bacteria</taxon>
        <taxon>Bacillati</taxon>
        <taxon>Bacillota</taxon>
        <taxon>Bacilli</taxon>
        <taxon>Bacillales</taxon>
        <taxon>Bacillaceae</taxon>
        <taxon>Neobacillus</taxon>
    </lineage>
</organism>
<dbReference type="CDD" id="cd00397">
    <property type="entry name" value="DNA_BRE_C"/>
    <property type="match status" value="1"/>
</dbReference>
<name>A0ABT0WGM2_9BACI</name>
<gene>
    <name evidence="7" type="ORF">NDK43_23500</name>
</gene>
<dbReference type="Gene3D" id="1.10.443.10">
    <property type="entry name" value="Intergrase catalytic core"/>
    <property type="match status" value="1"/>
</dbReference>
<evidence type="ECO:0000313" key="8">
    <source>
        <dbReference type="Proteomes" id="UP001523262"/>
    </source>
</evidence>
<proteinExistence type="inferred from homology"/>
<dbReference type="InterPro" id="IPR013762">
    <property type="entry name" value="Integrase-like_cat_sf"/>
</dbReference>
<dbReference type="SUPFAM" id="SSF56349">
    <property type="entry name" value="DNA breaking-rejoining enzymes"/>
    <property type="match status" value="1"/>
</dbReference>
<dbReference type="PROSITE" id="PS51898">
    <property type="entry name" value="TYR_RECOMBINASE"/>
    <property type="match status" value="1"/>
</dbReference>
<dbReference type="PROSITE" id="PS51900">
    <property type="entry name" value="CB"/>
    <property type="match status" value="1"/>
</dbReference>
<evidence type="ECO:0000256" key="1">
    <source>
        <dbReference type="ARBA" id="ARBA00008857"/>
    </source>
</evidence>
<dbReference type="InterPro" id="IPR044068">
    <property type="entry name" value="CB"/>
</dbReference>
<dbReference type="Gene3D" id="1.10.150.130">
    <property type="match status" value="1"/>
</dbReference>
<dbReference type="EMBL" id="JAMQCR010000002">
    <property type="protein sequence ID" value="MCM2534760.1"/>
    <property type="molecule type" value="Genomic_DNA"/>
</dbReference>
<dbReference type="Pfam" id="PF00589">
    <property type="entry name" value="Phage_integrase"/>
    <property type="match status" value="1"/>
</dbReference>
<reference evidence="7 8" key="1">
    <citation type="submission" date="2022-06" db="EMBL/GenBank/DDBJ databases">
        <authorList>
            <person name="Jeon C.O."/>
        </authorList>
    </citation>
    <scope>NUCLEOTIDE SEQUENCE [LARGE SCALE GENOMIC DNA]</scope>
    <source>
        <strain evidence="7 8">KCTC 13943</strain>
    </source>
</reference>
<dbReference type="PANTHER" id="PTHR30349:SF41">
    <property type="entry name" value="INTEGRASE_RECOMBINASE PROTEIN MJ0367-RELATED"/>
    <property type="match status" value="1"/>
</dbReference>
<protein>
    <submittedName>
        <fullName evidence="7">Tyrosine-type recombinase/integrase</fullName>
    </submittedName>
</protein>
<comment type="similarity">
    <text evidence="1">Belongs to the 'phage' integrase family.</text>
</comment>
<keyword evidence="8" id="KW-1185">Reference proteome</keyword>
<feature type="domain" description="Tyr recombinase" evidence="5">
    <location>
        <begin position="195"/>
        <end position="387"/>
    </location>
</feature>
<evidence type="ECO:0000256" key="2">
    <source>
        <dbReference type="ARBA" id="ARBA00023125"/>
    </source>
</evidence>
<accession>A0ABT0WGM2</accession>
<dbReference type="InterPro" id="IPR010998">
    <property type="entry name" value="Integrase_recombinase_N"/>
</dbReference>
<dbReference type="InterPro" id="IPR050090">
    <property type="entry name" value="Tyrosine_recombinase_XerCD"/>
</dbReference>
<evidence type="ECO:0000256" key="3">
    <source>
        <dbReference type="ARBA" id="ARBA00023172"/>
    </source>
</evidence>
<keyword evidence="2 4" id="KW-0238">DNA-binding</keyword>
<dbReference type="InterPro" id="IPR011010">
    <property type="entry name" value="DNA_brk_join_enz"/>
</dbReference>
<keyword evidence="3" id="KW-0233">DNA recombination</keyword>
<feature type="domain" description="Core-binding (CB)" evidence="6">
    <location>
        <begin position="67"/>
        <end position="172"/>
    </location>
</feature>
<evidence type="ECO:0000313" key="7">
    <source>
        <dbReference type="EMBL" id="MCM2534760.1"/>
    </source>
</evidence>
<dbReference type="Proteomes" id="UP001523262">
    <property type="component" value="Unassembled WGS sequence"/>
</dbReference>